<sequence length="194" mass="22363">MTYQILLIISLLGYYVPFTSLQFTFAFQTSAFLQSLQHQLETYGPNRKSIYKQHASIIQLIQKYNELFSGQMCLEIMFSSLQPCGHGFALIKALKSNDPEAMDLLLSTVTAIMAPFAVCICGEEISKQVEKLHISAYDNVWYEEKPEIRRDLLIMMTVTGNPPTLNYRKWIYFNYIAYATVSFSTRYFLVSINN</sequence>
<evidence type="ECO:0000256" key="4">
    <source>
        <dbReference type="ARBA" id="ARBA00022692"/>
    </source>
</evidence>
<evidence type="ECO:0000256" key="10">
    <source>
        <dbReference type="SAM" id="Phobius"/>
    </source>
</evidence>
<dbReference type="Proteomes" id="UP001461498">
    <property type="component" value="Unassembled WGS sequence"/>
</dbReference>
<name>A0AAW1D6H7_9HEMI</name>
<dbReference type="Pfam" id="PF02949">
    <property type="entry name" value="7tm_6"/>
    <property type="match status" value="1"/>
</dbReference>
<organism evidence="11 12">
    <name type="scientific">Rhynocoris fuscipes</name>
    <dbReference type="NCBI Taxonomy" id="488301"/>
    <lineage>
        <taxon>Eukaryota</taxon>
        <taxon>Metazoa</taxon>
        <taxon>Ecdysozoa</taxon>
        <taxon>Arthropoda</taxon>
        <taxon>Hexapoda</taxon>
        <taxon>Insecta</taxon>
        <taxon>Pterygota</taxon>
        <taxon>Neoptera</taxon>
        <taxon>Paraneoptera</taxon>
        <taxon>Hemiptera</taxon>
        <taxon>Heteroptera</taxon>
        <taxon>Panheteroptera</taxon>
        <taxon>Cimicomorpha</taxon>
        <taxon>Reduviidae</taxon>
        <taxon>Harpactorinae</taxon>
        <taxon>Harpactorini</taxon>
        <taxon>Rhynocoris</taxon>
    </lineage>
</organism>
<reference evidence="11 12" key="1">
    <citation type="submission" date="2022-12" db="EMBL/GenBank/DDBJ databases">
        <title>Chromosome-level genome assembly of true bugs.</title>
        <authorList>
            <person name="Ma L."/>
            <person name="Li H."/>
        </authorList>
    </citation>
    <scope>NUCLEOTIDE SEQUENCE [LARGE SCALE GENOMIC DNA]</scope>
    <source>
        <strain evidence="11">Lab_2022b</strain>
    </source>
</reference>
<dbReference type="AlphaFoldDB" id="A0AAW1D6H7"/>
<evidence type="ECO:0000313" key="11">
    <source>
        <dbReference type="EMBL" id="KAK9505805.1"/>
    </source>
</evidence>
<evidence type="ECO:0000256" key="2">
    <source>
        <dbReference type="ARBA" id="ARBA00022475"/>
    </source>
</evidence>
<evidence type="ECO:0000256" key="9">
    <source>
        <dbReference type="ARBA" id="ARBA00023224"/>
    </source>
</evidence>
<dbReference type="GO" id="GO:0005886">
    <property type="term" value="C:plasma membrane"/>
    <property type="evidence" value="ECO:0007669"/>
    <property type="project" value="UniProtKB-SubCell"/>
</dbReference>
<feature type="transmembrane region" description="Helical" evidence="10">
    <location>
        <begin position="6"/>
        <end position="27"/>
    </location>
</feature>
<evidence type="ECO:0000256" key="7">
    <source>
        <dbReference type="ARBA" id="ARBA00023136"/>
    </source>
</evidence>
<dbReference type="PANTHER" id="PTHR21137">
    <property type="entry name" value="ODORANT RECEPTOR"/>
    <property type="match status" value="1"/>
</dbReference>
<keyword evidence="4 10" id="KW-0812">Transmembrane</keyword>
<evidence type="ECO:0000256" key="6">
    <source>
        <dbReference type="ARBA" id="ARBA00022989"/>
    </source>
</evidence>
<dbReference type="GO" id="GO:0007165">
    <property type="term" value="P:signal transduction"/>
    <property type="evidence" value="ECO:0007669"/>
    <property type="project" value="UniProtKB-KW"/>
</dbReference>
<keyword evidence="5" id="KW-0552">Olfaction</keyword>
<comment type="subcellular location">
    <subcellularLocation>
        <location evidence="1">Cell membrane</location>
        <topology evidence="1">Multi-pass membrane protein</topology>
    </subcellularLocation>
</comment>
<evidence type="ECO:0000256" key="5">
    <source>
        <dbReference type="ARBA" id="ARBA00022725"/>
    </source>
</evidence>
<keyword evidence="8" id="KW-0675">Receptor</keyword>
<keyword evidence="7 10" id="KW-0472">Membrane</keyword>
<keyword evidence="6 10" id="KW-1133">Transmembrane helix</keyword>
<evidence type="ECO:0000256" key="1">
    <source>
        <dbReference type="ARBA" id="ARBA00004651"/>
    </source>
</evidence>
<evidence type="ECO:0000313" key="12">
    <source>
        <dbReference type="Proteomes" id="UP001461498"/>
    </source>
</evidence>
<dbReference type="EMBL" id="JAPXFL010000006">
    <property type="protein sequence ID" value="KAK9505805.1"/>
    <property type="molecule type" value="Genomic_DNA"/>
</dbReference>
<keyword evidence="3" id="KW-0716">Sensory transduction</keyword>
<evidence type="ECO:0000256" key="3">
    <source>
        <dbReference type="ARBA" id="ARBA00022606"/>
    </source>
</evidence>
<keyword evidence="2" id="KW-1003">Cell membrane</keyword>
<evidence type="ECO:0000256" key="8">
    <source>
        <dbReference type="ARBA" id="ARBA00023170"/>
    </source>
</evidence>
<dbReference type="GO" id="GO:0005549">
    <property type="term" value="F:odorant binding"/>
    <property type="evidence" value="ECO:0007669"/>
    <property type="project" value="InterPro"/>
</dbReference>
<accession>A0AAW1D6H7</accession>
<keyword evidence="12" id="KW-1185">Reference proteome</keyword>
<dbReference type="GO" id="GO:0004984">
    <property type="term" value="F:olfactory receptor activity"/>
    <property type="evidence" value="ECO:0007669"/>
    <property type="project" value="InterPro"/>
</dbReference>
<comment type="caution">
    <text evidence="11">The sequence shown here is derived from an EMBL/GenBank/DDBJ whole genome shotgun (WGS) entry which is preliminary data.</text>
</comment>
<proteinExistence type="predicted"/>
<gene>
    <name evidence="11" type="ORF">O3M35_009788</name>
</gene>
<protein>
    <submittedName>
        <fullName evidence="11">Uncharacterized protein</fullName>
    </submittedName>
</protein>
<dbReference type="InterPro" id="IPR004117">
    <property type="entry name" value="7tm6_olfct_rcpt"/>
</dbReference>
<keyword evidence="9" id="KW-0807">Transducer</keyword>
<dbReference type="PANTHER" id="PTHR21137:SF35">
    <property type="entry name" value="ODORANT RECEPTOR 19A-RELATED"/>
    <property type="match status" value="1"/>
</dbReference>